<comment type="similarity">
    <text evidence="2">Belongs to the UPF0053 family.</text>
</comment>
<keyword evidence="6 7" id="KW-0812">Transmembrane</keyword>
<evidence type="ECO:0000256" key="1">
    <source>
        <dbReference type="ARBA" id="ARBA00004651"/>
    </source>
</evidence>
<organism evidence="9 10">
    <name type="scientific">Actinocatenispora thailandica</name>
    <dbReference type="NCBI Taxonomy" id="227318"/>
    <lineage>
        <taxon>Bacteria</taxon>
        <taxon>Bacillati</taxon>
        <taxon>Actinomycetota</taxon>
        <taxon>Actinomycetes</taxon>
        <taxon>Micromonosporales</taxon>
        <taxon>Micromonosporaceae</taxon>
        <taxon>Actinocatenispora</taxon>
    </lineage>
</organism>
<keyword evidence="3" id="KW-1003">Cell membrane</keyword>
<evidence type="ECO:0000256" key="5">
    <source>
        <dbReference type="ARBA" id="ARBA00023122"/>
    </source>
</evidence>
<dbReference type="Pfam" id="PF01595">
    <property type="entry name" value="CNNM"/>
    <property type="match status" value="1"/>
</dbReference>
<evidence type="ECO:0000256" key="3">
    <source>
        <dbReference type="ARBA" id="ARBA00022475"/>
    </source>
</evidence>
<evidence type="ECO:0000313" key="10">
    <source>
        <dbReference type="Proteomes" id="UP000611640"/>
    </source>
</evidence>
<feature type="domain" description="CNNM transmembrane" evidence="8">
    <location>
        <begin position="1"/>
        <end position="182"/>
    </location>
</feature>
<evidence type="ECO:0000259" key="8">
    <source>
        <dbReference type="PROSITE" id="PS51846"/>
    </source>
</evidence>
<evidence type="ECO:0000256" key="6">
    <source>
        <dbReference type="PROSITE-ProRule" id="PRU01193"/>
    </source>
</evidence>
<reference evidence="9 10" key="1">
    <citation type="submission" date="2020-08" db="EMBL/GenBank/DDBJ databases">
        <title>Whole genome shotgun sequence of Actinocatenispora thailandica NBRC 105041.</title>
        <authorList>
            <person name="Komaki H."/>
            <person name="Tamura T."/>
        </authorList>
    </citation>
    <scope>NUCLEOTIDE SEQUENCE [LARGE SCALE GENOMIC DNA]</scope>
    <source>
        <strain evidence="9 10">NBRC 105041</strain>
    </source>
</reference>
<dbReference type="EMBL" id="AP023355">
    <property type="protein sequence ID" value="BCJ33810.1"/>
    <property type="molecule type" value="Genomic_DNA"/>
</dbReference>
<dbReference type="GO" id="GO:0005886">
    <property type="term" value="C:plasma membrane"/>
    <property type="evidence" value="ECO:0007669"/>
    <property type="project" value="UniProtKB-SubCell"/>
</dbReference>
<keyword evidence="10" id="KW-1185">Reference proteome</keyword>
<feature type="transmembrane region" description="Helical" evidence="7">
    <location>
        <begin position="86"/>
        <end position="106"/>
    </location>
</feature>
<accession>A0A7R7DLD4</accession>
<dbReference type="AlphaFoldDB" id="A0A7R7DLD4"/>
<keyword evidence="6 7" id="KW-0472">Membrane</keyword>
<dbReference type="PANTHER" id="PTHR22777">
    <property type="entry name" value="HEMOLYSIN-RELATED"/>
    <property type="match status" value="1"/>
</dbReference>
<keyword evidence="4" id="KW-0677">Repeat</keyword>
<evidence type="ECO:0000313" key="9">
    <source>
        <dbReference type="EMBL" id="BCJ33810.1"/>
    </source>
</evidence>
<keyword evidence="6 7" id="KW-1133">Transmembrane helix</keyword>
<protein>
    <recommendedName>
        <fullName evidence="8">CNNM transmembrane domain-containing protein</fullName>
    </recommendedName>
</protein>
<evidence type="ECO:0000256" key="7">
    <source>
        <dbReference type="SAM" id="Phobius"/>
    </source>
</evidence>
<dbReference type="PANTHER" id="PTHR22777:SF32">
    <property type="entry name" value="UPF0053 INNER MEMBRANE PROTEIN YFJD"/>
    <property type="match status" value="1"/>
</dbReference>
<keyword evidence="5" id="KW-0129">CBS domain</keyword>
<feature type="transmembrane region" description="Helical" evidence="7">
    <location>
        <begin position="55"/>
        <end position="79"/>
    </location>
</feature>
<comment type="subcellular location">
    <subcellularLocation>
        <location evidence="1">Cell membrane</location>
        <topology evidence="1">Multi-pass membrane protein</topology>
    </subcellularLocation>
</comment>
<sequence>MVLLVAAALVVLAGLVAMTEAALTSASKARAGELVREGDRGARALVSILGDLPRHLNLLLLLRLVCELAATTVVAFVTVDAWGTGWLAALVTAGSMTVVSFVLVGVGPRTLGRQNPYPVGLVAAPVVRWLGRALGPLATLLILVGNAMTPGKGFREGPFTTQVELRELVDLAEQRGWWSTTSASCCTRCSPSATGSRGR</sequence>
<evidence type="ECO:0000256" key="2">
    <source>
        <dbReference type="ARBA" id="ARBA00006337"/>
    </source>
</evidence>
<evidence type="ECO:0000256" key="4">
    <source>
        <dbReference type="ARBA" id="ARBA00022737"/>
    </source>
</evidence>
<dbReference type="KEGG" id="atl:Athai_13130"/>
<proteinExistence type="inferred from homology"/>
<gene>
    <name evidence="9" type="ORF">Athai_13130</name>
</gene>
<dbReference type="Proteomes" id="UP000611640">
    <property type="component" value="Chromosome"/>
</dbReference>
<dbReference type="InterPro" id="IPR002550">
    <property type="entry name" value="CNNM"/>
</dbReference>
<feature type="transmembrane region" description="Helical" evidence="7">
    <location>
        <begin position="126"/>
        <end position="145"/>
    </location>
</feature>
<dbReference type="PROSITE" id="PS51846">
    <property type="entry name" value="CNNM"/>
    <property type="match status" value="1"/>
</dbReference>
<name>A0A7R7DLD4_9ACTN</name>